<dbReference type="AlphaFoldDB" id="A0A348AIC4"/>
<accession>A0A348AIC4</accession>
<evidence type="ECO:0000313" key="1">
    <source>
        <dbReference type="EMBL" id="BBB90822.1"/>
    </source>
</evidence>
<proteinExistence type="predicted"/>
<keyword evidence="2" id="KW-1185">Reference proteome</keyword>
<dbReference type="OrthoDB" id="3034763at2"/>
<dbReference type="KEGG" id="mana:MAMMFC1_01483"/>
<evidence type="ECO:0000313" key="2">
    <source>
        <dbReference type="Proteomes" id="UP000276437"/>
    </source>
</evidence>
<protein>
    <submittedName>
        <fullName evidence="1">Uncharacterized protein</fullName>
    </submittedName>
</protein>
<dbReference type="EMBL" id="AP018449">
    <property type="protein sequence ID" value="BBB90822.1"/>
    <property type="molecule type" value="Genomic_DNA"/>
</dbReference>
<gene>
    <name evidence="1" type="ORF">MAMMFC1_01483</name>
</gene>
<sequence>MEKPFKVAIHYDNDCGYVEYVPETKKIRVVLGNDQKRGEIEEYLAKEHVLRVAGQHLLDFSETRVKAADNVDNLQLVLTRIWEKTGVLVDWSRPVA</sequence>
<reference evidence="1 2" key="1">
    <citation type="journal article" date="2018" name="Int. J. Syst. Evol. Microbiol.">
        <title>Methylomusa anaerophila gen. nov., sp. nov., an anaerobic methanol-utilizing bacterium isolated from a microbial fuel cell.</title>
        <authorList>
            <person name="Amano N."/>
            <person name="Yamamuro A."/>
            <person name="Miyahara M."/>
            <person name="Kouzuma A."/>
            <person name="Abe T."/>
            <person name="Watanabe K."/>
        </authorList>
    </citation>
    <scope>NUCLEOTIDE SEQUENCE [LARGE SCALE GENOMIC DNA]</scope>
    <source>
        <strain evidence="1 2">MMFC1</strain>
    </source>
</reference>
<dbReference type="Proteomes" id="UP000276437">
    <property type="component" value="Chromosome"/>
</dbReference>
<organism evidence="1 2">
    <name type="scientific">Methylomusa anaerophila</name>
    <dbReference type="NCBI Taxonomy" id="1930071"/>
    <lineage>
        <taxon>Bacteria</taxon>
        <taxon>Bacillati</taxon>
        <taxon>Bacillota</taxon>
        <taxon>Negativicutes</taxon>
        <taxon>Selenomonadales</taxon>
        <taxon>Sporomusaceae</taxon>
        <taxon>Methylomusa</taxon>
    </lineage>
</organism>
<name>A0A348AIC4_9FIRM</name>
<dbReference type="RefSeq" id="WP_126307772.1">
    <property type="nucleotide sequence ID" value="NZ_AP018449.1"/>
</dbReference>